<evidence type="ECO:0000256" key="2">
    <source>
        <dbReference type="ARBA" id="ARBA00022692"/>
    </source>
</evidence>
<evidence type="ECO:0000256" key="6">
    <source>
        <dbReference type="SAM" id="Phobius"/>
    </source>
</evidence>
<gene>
    <name evidence="7" type="ORF">AVDCRST_MAG87-111</name>
</gene>
<reference evidence="7" key="1">
    <citation type="submission" date="2020-02" db="EMBL/GenBank/DDBJ databases">
        <authorList>
            <person name="Meier V. D."/>
        </authorList>
    </citation>
    <scope>NUCLEOTIDE SEQUENCE</scope>
    <source>
        <strain evidence="7">AVDCRST_MAG87</strain>
    </source>
</reference>
<evidence type="ECO:0000256" key="3">
    <source>
        <dbReference type="ARBA" id="ARBA00022989"/>
    </source>
</evidence>
<accession>A0A6J4U5Y8</accession>
<dbReference type="InterPro" id="IPR035906">
    <property type="entry name" value="MetI-like_sf"/>
</dbReference>
<name>A0A6J4U5Y8_9BACT</name>
<dbReference type="Gene3D" id="1.10.3720.10">
    <property type="entry name" value="MetI-like"/>
    <property type="match status" value="1"/>
</dbReference>
<evidence type="ECO:0000256" key="4">
    <source>
        <dbReference type="ARBA" id="ARBA00023136"/>
    </source>
</evidence>
<keyword evidence="4 6" id="KW-0472">Membrane</keyword>
<feature type="transmembrane region" description="Helical" evidence="6">
    <location>
        <begin position="30"/>
        <end position="51"/>
    </location>
</feature>
<feature type="transmembrane region" description="Helical" evidence="6">
    <location>
        <begin position="91"/>
        <end position="114"/>
    </location>
</feature>
<keyword evidence="2 6" id="KW-0812">Transmembrane</keyword>
<organism evidence="7">
    <name type="scientific">uncultured Thermomicrobiales bacterium</name>
    <dbReference type="NCBI Taxonomy" id="1645740"/>
    <lineage>
        <taxon>Bacteria</taxon>
        <taxon>Pseudomonadati</taxon>
        <taxon>Thermomicrobiota</taxon>
        <taxon>Thermomicrobia</taxon>
        <taxon>Thermomicrobiales</taxon>
        <taxon>environmental samples</taxon>
    </lineage>
</organism>
<comment type="subcellular location">
    <subcellularLocation>
        <location evidence="1">Membrane</location>
        <topology evidence="1">Multi-pass membrane protein</topology>
    </subcellularLocation>
</comment>
<dbReference type="AlphaFoldDB" id="A0A6J4U5Y8"/>
<sequence length="129" mass="14089">MAASPITPYPNDLPPEGGTGRSKRIIGRTVLYVTALTFSLFAALPFAWMLITVFKTNNDLYKPINNPFVQNEPATTANLDLLSNQTRYETFVLNALMAAAALVAIPVAILYNYFLDRFIAGFTLGAVKG</sequence>
<proteinExistence type="predicted"/>
<dbReference type="EMBL" id="CADCWJ010000032">
    <property type="protein sequence ID" value="CAA9541298.1"/>
    <property type="molecule type" value="Genomic_DNA"/>
</dbReference>
<evidence type="ECO:0000256" key="5">
    <source>
        <dbReference type="SAM" id="MobiDB-lite"/>
    </source>
</evidence>
<dbReference type="GO" id="GO:0016020">
    <property type="term" value="C:membrane"/>
    <property type="evidence" value="ECO:0007669"/>
    <property type="project" value="UniProtKB-SubCell"/>
</dbReference>
<evidence type="ECO:0008006" key="8">
    <source>
        <dbReference type="Google" id="ProtNLM"/>
    </source>
</evidence>
<protein>
    <recommendedName>
        <fullName evidence="8">Carbohydrate ABC transporter permease</fullName>
    </recommendedName>
</protein>
<keyword evidence="3 6" id="KW-1133">Transmembrane helix</keyword>
<evidence type="ECO:0000313" key="7">
    <source>
        <dbReference type="EMBL" id="CAA9541298.1"/>
    </source>
</evidence>
<evidence type="ECO:0000256" key="1">
    <source>
        <dbReference type="ARBA" id="ARBA00004141"/>
    </source>
</evidence>
<feature type="region of interest" description="Disordered" evidence="5">
    <location>
        <begin position="1"/>
        <end position="20"/>
    </location>
</feature>